<protein>
    <recommendedName>
        <fullName evidence="9">23S rRNA (uracil(1939)-C(5))-methyltransferase RlmD</fullName>
        <ecNumber evidence="9">2.1.1.190</ecNumber>
    </recommendedName>
    <alternativeName>
        <fullName evidence="9">23S rRNA(m5U1939)-methyltransferase</fullName>
    </alternativeName>
</protein>
<feature type="binding site" evidence="9">
    <location>
        <position position="91"/>
    </location>
    <ligand>
        <name>[4Fe-4S] cluster</name>
        <dbReference type="ChEBI" id="CHEBI:49883"/>
    </ligand>
</feature>
<comment type="caution">
    <text evidence="12">The sequence shown here is derived from an EMBL/GenBank/DDBJ whole genome shotgun (WGS) entry which is preliminary data.</text>
</comment>
<dbReference type="Gene3D" id="2.40.50.1070">
    <property type="match status" value="1"/>
</dbReference>
<dbReference type="GO" id="GO:0003723">
    <property type="term" value="F:RNA binding"/>
    <property type="evidence" value="ECO:0007669"/>
    <property type="project" value="InterPro"/>
</dbReference>
<dbReference type="InterPro" id="IPR001566">
    <property type="entry name" value="23S_rRNA_MeTrfase_RlmD"/>
</dbReference>
<organism evidence="12 13">
    <name type="scientific">Candidatus Contendobacter odensis Run_B_J11</name>
    <dbReference type="NCBI Taxonomy" id="1400861"/>
    <lineage>
        <taxon>Bacteria</taxon>
        <taxon>Pseudomonadati</taxon>
        <taxon>Pseudomonadota</taxon>
        <taxon>Gammaproteobacteria</taxon>
        <taxon>Candidatus Competibacteraceae</taxon>
        <taxon>Candidatus Contendibacter</taxon>
    </lineage>
</organism>
<feature type="binding site" evidence="9 10">
    <location>
        <position position="287"/>
    </location>
    <ligand>
        <name>S-adenosyl-L-methionine</name>
        <dbReference type="ChEBI" id="CHEBI:59789"/>
    </ligand>
</feature>
<dbReference type="HAMAP" id="MF_01010">
    <property type="entry name" value="23SrRNA_methyltr_RlmD"/>
    <property type="match status" value="1"/>
</dbReference>
<dbReference type="Gene3D" id="3.40.50.150">
    <property type="entry name" value="Vaccinia Virus protein VP39"/>
    <property type="match status" value="1"/>
</dbReference>
<dbReference type="InterPro" id="IPR012340">
    <property type="entry name" value="NA-bd_OB-fold"/>
</dbReference>
<keyword evidence="3 9" id="KW-0489">Methyltransferase</keyword>
<reference evidence="12 13" key="1">
    <citation type="journal article" date="2014" name="ISME J.">
        <title>Candidatus Competibacter-lineage genomes retrieved from metagenomes reveal functional metabolic diversity.</title>
        <authorList>
            <person name="McIlroy S.J."/>
            <person name="Albertsen M."/>
            <person name="Andresen E.K."/>
            <person name="Saunders A.M."/>
            <person name="Kristiansen R."/>
            <person name="Stokholm-Bjerregaard M."/>
            <person name="Nielsen K.L."/>
            <person name="Nielsen P.H."/>
        </authorList>
    </citation>
    <scope>NUCLEOTIDE SEQUENCE [LARGE SCALE GENOMIC DNA]</scope>
    <source>
        <strain evidence="12 13">Run_B_J11</strain>
    </source>
</reference>
<keyword evidence="8 9" id="KW-0411">Iron-sulfur</keyword>
<evidence type="ECO:0000256" key="9">
    <source>
        <dbReference type="HAMAP-Rule" id="MF_01010"/>
    </source>
</evidence>
<dbReference type="Pfam" id="PF05958">
    <property type="entry name" value="tRNA_U5-meth_tr"/>
    <property type="match status" value="1"/>
</dbReference>
<feature type="binding site" evidence="9">
    <location>
        <position position="179"/>
    </location>
    <ligand>
        <name>[4Fe-4S] cluster</name>
        <dbReference type="ChEBI" id="CHEBI:49883"/>
    </ligand>
</feature>
<dbReference type="Proteomes" id="UP000019184">
    <property type="component" value="Unassembled WGS sequence"/>
</dbReference>
<dbReference type="GO" id="GO:0070475">
    <property type="term" value="P:rRNA base methylation"/>
    <property type="evidence" value="ECO:0007669"/>
    <property type="project" value="TreeGrafter"/>
</dbReference>
<feature type="binding site" evidence="9">
    <location>
        <position position="321"/>
    </location>
    <ligand>
        <name>S-adenosyl-L-methionine</name>
        <dbReference type="ChEBI" id="CHEBI:59789"/>
    </ligand>
</feature>
<dbReference type="GO" id="GO:0005506">
    <property type="term" value="F:iron ion binding"/>
    <property type="evidence" value="ECO:0007669"/>
    <property type="project" value="UniProtKB-UniRule"/>
</dbReference>
<evidence type="ECO:0000313" key="12">
    <source>
        <dbReference type="EMBL" id="CDH46066.1"/>
    </source>
</evidence>
<dbReference type="Gene3D" id="2.40.50.140">
    <property type="entry name" value="Nucleic acid-binding proteins"/>
    <property type="match status" value="1"/>
</dbReference>
<evidence type="ECO:0000256" key="8">
    <source>
        <dbReference type="ARBA" id="ARBA00023014"/>
    </source>
</evidence>
<feature type="active site" description="Nucleophile" evidence="9 10">
    <location>
        <position position="411"/>
    </location>
</feature>
<dbReference type="NCBIfam" id="NF009639">
    <property type="entry name" value="PRK13168.1"/>
    <property type="match status" value="1"/>
</dbReference>
<gene>
    <name evidence="12" type="primary">rumA</name>
    <name evidence="9" type="synonym">rlmD</name>
    <name evidence="12" type="ORF">BN874_340026</name>
</gene>
<sequence length="456" mass="50400">MAPNNRGRQLMGKAQAKRQKLLAEPPFTVRIEDLSHEGRGVGRREGKAVFVEGALPGEEVRCVYTARRGRHDEARTIEVLQAAPERVEPRCAHFEICGGCALQHLDPTAQLALKQRGLLDSLTHIGKVQPERVLEPMTGPLWSYRRRARLGVKWVAKKGRVLVGFRERHSAFLADLHRCEVLDERVGGLLEALAQLIEALSIRDRIPQIEVAGGDEVMGLNFRVLAPPSATDLVQLQAFGDRHGLALYLQSGGPDSVRPLRAEPLELSYRLPDFDLNLEFQPWHFIQINAVINRQLVERAGQLLEIGPEDRVLDLFCGLGNFTLALARRAREVVGVEGDASLVEWAKRNAARNGIANAAFYAADLTGDLSAQSWTAGGYDQVLLDPPRSGALELMPQIAAWGVQRVGYVSCHPATLARDVGELVHRFGYRLLGAGVLDMFPHTAHVESVAVLQRQR</sequence>
<feature type="binding site" evidence="9">
    <location>
        <position position="100"/>
    </location>
    <ligand>
        <name>[4Fe-4S] cluster</name>
        <dbReference type="ChEBI" id="CHEBI:49883"/>
    </ligand>
</feature>
<feature type="binding site" evidence="9 10">
    <location>
        <position position="385"/>
    </location>
    <ligand>
        <name>S-adenosyl-L-methionine</name>
        <dbReference type="ChEBI" id="CHEBI:59789"/>
    </ligand>
</feature>
<keyword evidence="6 9" id="KW-0479">Metal-binding</keyword>
<keyword evidence="4 9" id="KW-0808">Transferase</keyword>
<dbReference type="PROSITE" id="PS50926">
    <property type="entry name" value="TRAM"/>
    <property type="match status" value="1"/>
</dbReference>
<dbReference type="GO" id="GO:0051539">
    <property type="term" value="F:4 iron, 4 sulfur cluster binding"/>
    <property type="evidence" value="ECO:0007669"/>
    <property type="project" value="UniProtKB-KW"/>
</dbReference>
<dbReference type="PROSITE" id="PS01231">
    <property type="entry name" value="TRMA_2"/>
    <property type="match status" value="1"/>
</dbReference>
<keyword evidence="13" id="KW-1185">Reference proteome</keyword>
<comment type="similarity">
    <text evidence="9">Belongs to the class I-like SAM-binding methyltransferase superfamily. RNA M5U methyltransferase family. RlmD subfamily.</text>
</comment>
<evidence type="ECO:0000256" key="2">
    <source>
        <dbReference type="ARBA" id="ARBA00022552"/>
    </source>
</evidence>
<dbReference type="SUPFAM" id="SSF53335">
    <property type="entry name" value="S-adenosyl-L-methionine-dependent methyltransferases"/>
    <property type="match status" value="1"/>
</dbReference>
<dbReference type="AlphaFoldDB" id="A0A7U7GCV1"/>
<keyword evidence="7 9" id="KW-0408">Iron</keyword>
<evidence type="ECO:0000256" key="3">
    <source>
        <dbReference type="ARBA" id="ARBA00022603"/>
    </source>
</evidence>
<dbReference type="EC" id="2.1.1.190" evidence="9"/>
<dbReference type="Pfam" id="PF01938">
    <property type="entry name" value="TRAM"/>
    <property type="match status" value="1"/>
</dbReference>
<dbReference type="PROSITE" id="PS51687">
    <property type="entry name" value="SAM_MT_RNA_M5U"/>
    <property type="match status" value="1"/>
</dbReference>
<dbReference type="CDD" id="cd02440">
    <property type="entry name" value="AdoMet_MTases"/>
    <property type="match status" value="1"/>
</dbReference>
<dbReference type="InterPro" id="IPR029063">
    <property type="entry name" value="SAM-dependent_MTases_sf"/>
</dbReference>
<dbReference type="FunFam" id="2.40.50.140:FF:000097">
    <property type="entry name" value="23S rRNA (uracil(1939)-C(5))-methyltransferase RlmD"/>
    <property type="match status" value="1"/>
</dbReference>
<dbReference type="InterPro" id="IPR010280">
    <property type="entry name" value="U5_MeTrfase_fam"/>
</dbReference>
<proteinExistence type="inferred from homology"/>
<evidence type="ECO:0000256" key="5">
    <source>
        <dbReference type="ARBA" id="ARBA00022691"/>
    </source>
</evidence>
<evidence type="ECO:0000256" key="10">
    <source>
        <dbReference type="PROSITE-ProRule" id="PRU01024"/>
    </source>
</evidence>
<dbReference type="PANTHER" id="PTHR11061:SF49">
    <property type="entry name" value="23S RRNA (URACIL(1939)-C(5))-METHYLTRANSFERASE RLMD"/>
    <property type="match status" value="1"/>
</dbReference>
<dbReference type="EMBL" id="CBTK010000248">
    <property type="protein sequence ID" value="CDH46066.1"/>
    <property type="molecule type" value="Genomic_DNA"/>
</dbReference>
<dbReference type="SUPFAM" id="SSF50249">
    <property type="entry name" value="Nucleic acid-binding proteins"/>
    <property type="match status" value="1"/>
</dbReference>
<evidence type="ECO:0000259" key="11">
    <source>
        <dbReference type="PROSITE" id="PS50926"/>
    </source>
</evidence>
<feature type="domain" description="TRAM" evidence="11">
    <location>
        <begin position="19"/>
        <end position="78"/>
    </location>
</feature>
<comment type="catalytic activity">
    <reaction evidence="9">
        <text>uridine(1939) in 23S rRNA + S-adenosyl-L-methionine = 5-methyluridine(1939) in 23S rRNA + S-adenosyl-L-homocysteine + H(+)</text>
        <dbReference type="Rhea" id="RHEA:42908"/>
        <dbReference type="Rhea" id="RHEA-COMP:10278"/>
        <dbReference type="Rhea" id="RHEA-COMP:10279"/>
        <dbReference type="ChEBI" id="CHEBI:15378"/>
        <dbReference type="ChEBI" id="CHEBI:57856"/>
        <dbReference type="ChEBI" id="CHEBI:59789"/>
        <dbReference type="ChEBI" id="CHEBI:65315"/>
        <dbReference type="ChEBI" id="CHEBI:74447"/>
        <dbReference type="EC" id="2.1.1.190"/>
    </reaction>
</comment>
<dbReference type="InterPro" id="IPR002792">
    <property type="entry name" value="TRAM_dom"/>
</dbReference>
<keyword evidence="2 9" id="KW-0698">rRNA processing</keyword>
<evidence type="ECO:0000313" key="13">
    <source>
        <dbReference type="Proteomes" id="UP000019184"/>
    </source>
</evidence>
<dbReference type="PANTHER" id="PTHR11061">
    <property type="entry name" value="RNA M5U METHYLTRANSFERASE"/>
    <property type="match status" value="1"/>
</dbReference>
<comment type="function">
    <text evidence="9">Catalyzes the formation of 5-methyl-uridine at position 1939 (m5U1939) in 23S rRNA.</text>
</comment>
<feature type="binding site" evidence="9">
    <location>
        <position position="97"/>
    </location>
    <ligand>
        <name>[4Fe-4S] cluster</name>
        <dbReference type="ChEBI" id="CHEBI:49883"/>
    </ligand>
</feature>
<evidence type="ECO:0000256" key="6">
    <source>
        <dbReference type="ARBA" id="ARBA00022723"/>
    </source>
</evidence>
<feature type="binding site" evidence="9">
    <location>
        <position position="364"/>
    </location>
    <ligand>
        <name>S-adenosyl-L-methionine</name>
        <dbReference type="ChEBI" id="CHEBI:59789"/>
    </ligand>
</feature>
<accession>A0A7U7GCV1</accession>
<dbReference type="GO" id="GO:0070041">
    <property type="term" value="F:rRNA (uridine-C5-)-methyltransferase activity"/>
    <property type="evidence" value="ECO:0007669"/>
    <property type="project" value="UniProtKB-UniRule"/>
</dbReference>
<keyword evidence="1 9" id="KW-0004">4Fe-4S</keyword>
<dbReference type="NCBIfam" id="TIGR00479">
    <property type="entry name" value="rumA"/>
    <property type="match status" value="1"/>
</dbReference>
<evidence type="ECO:0000256" key="7">
    <source>
        <dbReference type="ARBA" id="ARBA00023004"/>
    </source>
</evidence>
<keyword evidence="5 9" id="KW-0949">S-adenosyl-L-methionine</keyword>
<feature type="binding site" evidence="9 10">
    <location>
        <position position="316"/>
    </location>
    <ligand>
        <name>S-adenosyl-L-methionine</name>
        <dbReference type="ChEBI" id="CHEBI:59789"/>
    </ligand>
</feature>
<dbReference type="InterPro" id="IPR030391">
    <property type="entry name" value="MeTrfase_TrmA_CS"/>
</dbReference>
<evidence type="ECO:0000256" key="4">
    <source>
        <dbReference type="ARBA" id="ARBA00022679"/>
    </source>
</evidence>
<evidence type="ECO:0000256" key="1">
    <source>
        <dbReference type="ARBA" id="ARBA00022485"/>
    </source>
</evidence>
<feature type="binding site" evidence="9 10">
    <location>
        <position position="337"/>
    </location>
    <ligand>
        <name>S-adenosyl-L-methionine</name>
        <dbReference type="ChEBI" id="CHEBI:59789"/>
    </ligand>
</feature>
<name>A0A7U7GCV1_9GAMM</name>